<feature type="compositionally biased region" description="Low complexity" evidence="1">
    <location>
        <begin position="377"/>
        <end position="388"/>
    </location>
</feature>
<name>A0ABR1FUS6_AURAN</name>
<gene>
    <name evidence="2" type="ORF">SO694_00027015</name>
</gene>
<protein>
    <submittedName>
        <fullName evidence="2">Uncharacterized protein</fullName>
    </submittedName>
</protein>
<dbReference type="Proteomes" id="UP001363151">
    <property type="component" value="Unassembled WGS sequence"/>
</dbReference>
<feature type="region of interest" description="Disordered" evidence="1">
    <location>
        <begin position="219"/>
        <end position="262"/>
    </location>
</feature>
<feature type="region of interest" description="Disordered" evidence="1">
    <location>
        <begin position="311"/>
        <end position="388"/>
    </location>
</feature>
<evidence type="ECO:0000313" key="2">
    <source>
        <dbReference type="EMBL" id="KAK7239070.1"/>
    </source>
</evidence>
<organism evidence="2 3">
    <name type="scientific">Aureococcus anophagefferens</name>
    <name type="common">Harmful bloom alga</name>
    <dbReference type="NCBI Taxonomy" id="44056"/>
    <lineage>
        <taxon>Eukaryota</taxon>
        <taxon>Sar</taxon>
        <taxon>Stramenopiles</taxon>
        <taxon>Ochrophyta</taxon>
        <taxon>Pelagophyceae</taxon>
        <taxon>Pelagomonadales</taxon>
        <taxon>Pelagomonadaceae</taxon>
        <taxon>Aureococcus</taxon>
    </lineage>
</organism>
<evidence type="ECO:0000256" key="1">
    <source>
        <dbReference type="SAM" id="MobiDB-lite"/>
    </source>
</evidence>
<feature type="compositionally biased region" description="Basic and acidic residues" evidence="1">
    <location>
        <begin position="325"/>
        <end position="335"/>
    </location>
</feature>
<dbReference type="EMBL" id="JBBJCI010000226">
    <property type="protein sequence ID" value="KAK7239070.1"/>
    <property type="molecule type" value="Genomic_DNA"/>
</dbReference>
<accession>A0ABR1FUS6</accession>
<evidence type="ECO:0000313" key="3">
    <source>
        <dbReference type="Proteomes" id="UP001363151"/>
    </source>
</evidence>
<sequence length="388" mass="40381">MMVGSDFETAAAAAAAEAKARTKVVFVESYVPRVSQRLEEVDDDNCSCGRCTFMGAQVALGLGCAPPRLAPSQGGLAGLALFDPRDGGHTGLAGLASRRPFTVLVLLRRYGCGVCRDAARVYSGAFRRRVEDLGGQVVGVGHGFRGLSNFLAGKYWRGELLIDCFPRAPPPPKAPESTPPRSGAWSIAESADLFHGGGRPQAGGYTSRAVATTWPRADRWRARDSPPSARALSGAATPFYSPARTPAPPPRAGAPRQRRAAAVVLRSARRAPAAPNFSGAADAHGAVGAHFGARDASPVEAADPSMLRSILLAKSPTEPTRAGRRRAEPAAEERAAAVAEPTPPEERADEPGEPAPSEETKVEMPPAEEAKAPPAAPAGVEAAVPPAQ</sequence>
<proteinExistence type="predicted"/>
<keyword evidence="3" id="KW-1185">Reference proteome</keyword>
<reference evidence="2 3" key="1">
    <citation type="submission" date="2024-03" db="EMBL/GenBank/DDBJ databases">
        <title>Aureococcus anophagefferens CCMP1851 and Kratosvirus quantuckense: Draft genome of a second virus-susceptible host strain in the model system.</title>
        <authorList>
            <person name="Chase E."/>
            <person name="Truchon A.R."/>
            <person name="Schepens W."/>
            <person name="Wilhelm S.W."/>
        </authorList>
    </citation>
    <scope>NUCLEOTIDE SEQUENCE [LARGE SCALE GENOMIC DNA]</scope>
    <source>
        <strain evidence="2 3">CCMP1851</strain>
    </source>
</reference>
<comment type="caution">
    <text evidence="2">The sequence shown here is derived from an EMBL/GenBank/DDBJ whole genome shotgun (WGS) entry which is preliminary data.</text>
</comment>